<keyword evidence="1" id="KW-0812">Transmembrane</keyword>
<feature type="transmembrane region" description="Helical" evidence="1">
    <location>
        <begin position="62"/>
        <end position="81"/>
    </location>
</feature>
<dbReference type="Proteomes" id="UP001597417">
    <property type="component" value="Unassembled WGS sequence"/>
</dbReference>
<sequence length="410" mass="44307">MIPRLLGVLVVTLAFLISVLGPSNLWFFRWPIRMIEFFYLGVAVLAAVALSAGLARDRIRTRTIASVALIAMGAFLSLAAAPQFSTIHALATILVLGLVAGAVGAYHRWGPRPFGVMLAVGTVVILTYQVARLPVVDPGTRVEPPISVSRARQGSVLTEGTVLQLARQESVRTQDYADGALMFGNENILRDHETINRYSGIGYAKLSAALCIDYKGVVCADSLHRLWLPAEGTDVPLVDALRVRTVILQRSLFPGDADHPPAGWRVADTDQVRTMWVRQAENPLPGRVSWVSSGVVVHSADARPDRETVDFDAPAEGGQLVFARLNWPGYSANVDGSGASGRPRETAEGLLAVDVPPGRHVLDLTFIEPGLRPGAVIAGLAAMLVPAQAAWIGVHRRKRRRESEHRPESL</sequence>
<organism evidence="2 3">
    <name type="scientific">Amycolatopsis pigmentata</name>
    <dbReference type="NCBI Taxonomy" id="450801"/>
    <lineage>
        <taxon>Bacteria</taxon>
        <taxon>Bacillati</taxon>
        <taxon>Actinomycetota</taxon>
        <taxon>Actinomycetes</taxon>
        <taxon>Pseudonocardiales</taxon>
        <taxon>Pseudonocardiaceae</taxon>
        <taxon>Amycolatopsis</taxon>
    </lineage>
</organism>
<evidence type="ECO:0000313" key="3">
    <source>
        <dbReference type="Proteomes" id="UP001597417"/>
    </source>
</evidence>
<feature type="transmembrane region" description="Helical" evidence="1">
    <location>
        <begin position="374"/>
        <end position="394"/>
    </location>
</feature>
<keyword evidence="1" id="KW-0472">Membrane</keyword>
<proteinExistence type="predicted"/>
<evidence type="ECO:0000313" key="2">
    <source>
        <dbReference type="EMBL" id="MFD2419430.1"/>
    </source>
</evidence>
<feature type="transmembrane region" description="Helical" evidence="1">
    <location>
        <begin position="37"/>
        <end position="55"/>
    </location>
</feature>
<feature type="transmembrane region" description="Helical" evidence="1">
    <location>
        <begin position="87"/>
        <end position="106"/>
    </location>
</feature>
<comment type="caution">
    <text evidence="2">The sequence shown here is derived from an EMBL/GenBank/DDBJ whole genome shotgun (WGS) entry which is preliminary data.</text>
</comment>
<dbReference type="EMBL" id="JBHUKR010000011">
    <property type="protein sequence ID" value="MFD2419430.1"/>
    <property type="molecule type" value="Genomic_DNA"/>
</dbReference>
<protein>
    <recommendedName>
        <fullName evidence="4">Membrane protein YfhO</fullName>
    </recommendedName>
</protein>
<name>A0ABW5FWP4_9PSEU</name>
<accession>A0ABW5FWP4</accession>
<evidence type="ECO:0008006" key="4">
    <source>
        <dbReference type="Google" id="ProtNLM"/>
    </source>
</evidence>
<reference evidence="3" key="1">
    <citation type="journal article" date="2019" name="Int. J. Syst. Evol. Microbiol.">
        <title>The Global Catalogue of Microorganisms (GCM) 10K type strain sequencing project: providing services to taxonomists for standard genome sequencing and annotation.</title>
        <authorList>
            <consortium name="The Broad Institute Genomics Platform"/>
            <consortium name="The Broad Institute Genome Sequencing Center for Infectious Disease"/>
            <person name="Wu L."/>
            <person name="Ma J."/>
        </authorList>
    </citation>
    <scope>NUCLEOTIDE SEQUENCE [LARGE SCALE GENOMIC DNA]</scope>
    <source>
        <strain evidence="3">CGMCC 4.7645</strain>
    </source>
</reference>
<dbReference type="RefSeq" id="WP_378267419.1">
    <property type="nucleotide sequence ID" value="NZ_JBHUKR010000011.1"/>
</dbReference>
<gene>
    <name evidence="2" type="ORF">ACFSXZ_24175</name>
</gene>
<feature type="transmembrane region" description="Helical" evidence="1">
    <location>
        <begin position="113"/>
        <end position="131"/>
    </location>
</feature>
<evidence type="ECO:0000256" key="1">
    <source>
        <dbReference type="SAM" id="Phobius"/>
    </source>
</evidence>
<keyword evidence="3" id="KW-1185">Reference proteome</keyword>
<keyword evidence="1" id="KW-1133">Transmembrane helix</keyword>